<dbReference type="InterPro" id="IPR006342">
    <property type="entry name" value="FkbM_mtfrase"/>
</dbReference>
<evidence type="ECO:0000259" key="2">
    <source>
        <dbReference type="Pfam" id="PF05050"/>
    </source>
</evidence>
<dbReference type="OrthoDB" id="10006218at2759"/>
<accession>A0A1Q9C6H3</accession>
<evidence type="ECO:0000256" key="1">
    <source>
        <dbReference type="SAM" id="SignalP"/>
    </source>
</evidence>
<keyword evidence="4" id="KW-1185">Reference proteome</keyword>
<feature type="signal peptide" evidence="1">
    <location>
        <begin position="1"/>
        <end position="18"/>
    </location>
</feature>
<feature type="domain" description="Methyltransferase FkbM" evidence="2">
    <location>
        <begin position="64"/>
        <end position="216"/>
    </location>
</feature>
<dbReference type="SUPFAM" id="SSF53335">
    <property type="entry name" value="S-adenosyl-L-methionine-dependent methyltransferases"/>
    <property type="match status" value="1"/>
</dbReference>
<dbReference type="Gene3D" id="3.40.50.150">
    <property type="entry name" value="Vaccinia Virus protein VP39"/>
    <property type="match status" value="1"/>
</dbReference>
<name>A0A1Q9C6H3_SYMMI</name>
<dbReference type="Pfam" id="PF05050">
    <property type="entry name" value="Methyltransf_21"/>
    <property type="match status" value="1"/>
</dbReference>
<dbReference type="NCBIfam" id="TIGR01444">
    <property type="entry name" value="fkbM_fam"/>
    <property type="match status" value="1"/>
</dbReference>
<sequence length="250" mass="27657">MQWLLHVLLASFVWQSVAISLRSNSSGTRTTAAAGLRKPGCGCDANSPSWHKTSRTQPKCVFIDLGAADGNTFDNFLADGYGPVSNCPHGGDWEAILVEANPVFSKKLKSLEANLGGKVRSLASTAAYSCETTTTFSIDADPTHNFWASSLDEKVGQQEVTVPTINVNKLIAENVRPDDWVILKVDIEGAEYEVMPCLAEFKDAELIDEIFLEEHWWFPDRTREQNATMVLAKDKLKSRKIRIPAYFSNS</sequence>
<dbReference type="InterPro" id="IPR029063">
    <property type="entry name" value="SAM-dependent_MTases_sf"/>
</dbReference>
<reference evidence="3 4" key="1">
    <citation type="submission" date="2016-02" db="EMBL/GenBank/DDBJ databases">
        <title>Genome analysis of coral dinoflagellate symbionts highlights evolutionary adaptations to a symbiotic lifestyle.</title>
        <authorList>
            <person name="Aranda M."/>
            <person name="Li Y."/>
            <person name="Liew Y.J."/>
            <person name="Baumgarten S."/>
            <person name="Simakov O."/>
            <person name="Wilson M."/>
            <person name="Piel J."/>
            <person name="Ashoor H."/>
            <person name="Bougouffa S."/>
            <person name="Bajic V.B."/>
            <person name="Ryu T."/>
            <person name="Ravasi T."/>
            <person name="Bayer T."/>
            <person name="Micklem G."/>
            <person name="Kim H."/>
            <person name="Bhak J."/>
            <person name="Lajeunesse T.C."/>
            <person name="Voolstra C.R."/>
        </authorList>
    </citation>
    <scope>NUCLEOTIDE SEQUENCE [LARGE SCALE GENOMIC DNA]</scope>
    <source>
        <strain evidence="3 4">CCMP2467</strain>
    </source>
</reference>
<dbReference type="OMA" id="HLLVEWH"/>
<dbReference type="Proteomes" id="UP000186817">
    <property type="component" value="Unassembled WGS sequence"/>
</dbReference>
<evidence type="ECO:0000313" key="3">
    <source>
        <dbReference type="EMBL" id="OLP78532.1"/>
    </source>
</evidence>
<dbReference type="EMBL" id="LSRX01001599">
    <property type="protein sequence ID" value="OLP78532.1"/>
    <property type="molecule type" value="Genomic_DNA"/>
</dbReference>
<dbReference type="AlphaFoldDB" id="A0A1Q9C6H3"/>
<organism evidence="3 4">
    <name type="scientific">Symbiodinium microadriaticum</name>
    <name type="common">Dinoflagellate</name>
    <name type="synonym">Zooxanthella microadriatica</name>
    <dbReference type="NCBI Taxonomy" id="2951"/>
    <lineage>
        <taxon>Eukaryota</taxon>
        <taxon>Sar</taxon>
        <taxon>Alveolata</taxon>
        <taxon>Dinophyceae</taxon>
        <taxon>Suessiales</taxon>
        <taxon>Symbiodiniaceae</taxon>
        <taxon>Symbiodinium</taxon>
    </lineage>
</organism>
<evidence type="ECO:0000313" key="4">
    <source>
        <dbReference type="Proteomes" id="UP000186817"/>
    </source>
</evidence>
<gene>
    <name evidence="3" type="ORF">AK812_SmicGene41285</name>
</gene>
<proteinExistence type="predicted"/>
<keyword evidence="1" id="KW-0732">Signal</keyword>
<protein>
    <recommendedName>
        <fullName evidence="2">Methyltransferase FkbM domain-containing protein</fullName>
    </recommendedName>
</protein>
<feature type="chain" id="PRO_5013045155" description="Methyltransferase FkbM domain-containing protein" evidence="1">
    <location>
        <begin position="19"/>
        <end position="250"/>
    </location>
</feature>
<comment type="caution">
    <text evidence="3">The sequence shown here is derived from an EMBL/GenBank/DDBJ whole genome shotgun (WGS) entry which is preliminary data.</text>
</comment>